<comment type="similarity">
    <text evidence="4">Belongs to the zinc-containing alcohol dehydrogenase family.</text>
</comment>
<evidence type="ECO:0000259" key="6">
    <source>
        <dbReference type="SMART" id="SM00829"/>
    </source>
</evidence>
<dbReference type="EMBL" id="QRAN01000006">
    <property type="protein sequence ID" value="RLQ22382.1"/>
    <property type="molecule type" value="Genomic_DNA"/>
</dbReference>
<dbReference type="PANTHER" id="PTHR43401:SF2">
    <property type="entry name" value="L-THREONINE 3-DEHYDROGENASE"/>
    <property type="match status" value="1"/>
</dbReference>
<dbReference type="Pfam" id="PF00107">
    <property type="entry name" value="ADH_zinc_N"/>
    <property type="match status" value="1"/>
</dbReference>
<dbReference type="PANTHER" id="PTHR43401">
    <property type="entry name" value="L-THREONINE 3-DEHYDROGENASE"/>
    <property type="match status" value="1"/>
</dbReference>
<keyword evidence="8" id="KW-1185">Reference proteome</keyword>
<organism evidence="7 8">
    <name type="scientific">Seongchinamella sediminis</name>
    <dbReference type="NCBI Taxonomy" id="2283635"/>
    <lineage>
        <taxon>Bacteria</taxon>
        <taxon>Pseudomonadati</taxon>
        <taxon>Pseudomonadota</taxon>
        <taxon>Gammaproteobacteria</taxon>
        <taxon>Cellvibrionales</taxon>
        <taxon>Halieaceae</taxon>
        <taxon>Seongchinamella</taxon>
    </lineage>
</organism>
<evidence type="ECO:0000256" key="1">
    <source>
        <dbReference type="ARBA" id="ARBA00022723"/>
    </source>
</evidence>
<proteinExistence type="inferred from homology"/>
<reference evidence="7 8" key="1">
    <citation type="submission" date="2018-07" db="EMBL/GenBank/DDBJ databases">
        <title>Halioglobus sp. genome submission.</title>
        <authorList>
            <person name="Ye M.-Q."/>
            <person name="Du Z.-J."/>
        </authorList>
    </citation>
    <scope>NUCLEOTIDE SEQUENCE [LARGE SCALE GENOMIC DNA]</scope>
    <source>
        <strain evidence="7 8">U0301</strain>
    </source>
</reference>
<dbReference type="InterPro" id="IPR002328">
    <property type="entry name" value="ADH_Zn_CS"/>
</dbReference>
<evidence type="ECO:0000256" key="3">
    <source>
        <dbReference type="ARBA" id="ARBA00023002"/>
    </source>
</evidence>
<dbReference type="InterPro" id="IPR036291">
    <property type="entry name" value="NAD(P)-bd_dom_sf"/>
</dbReference>
<feature type="region of interest" description="Disordered" evidence="5">
    <location>
        <begin position="1"/>
        <end position="43"/>
    </location>
</feature>
<feature type="compositionally biased region" description="Basic residues" evidence="5">
    <location>
        <begin position="1"/>
        <end position="17"/>
    </location>
</feature>
<keyword evidence="2 4" id="KW-0862">Zinc</keyword>
<dbReference type="InterPro" id="IPR013154">
    <property type="entry name" value="ADH-like_N"/>
</dbReference>
<gene>
    <name evidence="7" type="ORF">DWB85_07090</name>
</gene>
<feature type="domain" description="Enoyl reductase (ER)" evidence="6">
    <location>
        <begin position="52"/>
        <end position="377"/>
    </location>
</feature>
<dbReference type="Gene3D" id="3.40.50.720">
    <property type="entry name" value="NAD(P)-binding Rossmann-like Domain"/>
    <property type="match status" value="1"/>
</dbReference>
<evidence type="ECO:0000256" key="4">
    <source>
        <dbReference type="RuleBase" id="RU361277"/>
    </source>
</evidence>
<evidence type="ECO:0000313" key="8">
    <source>
        <dbReference type="Proteomes" id="UP000265509"/>
    </source>
</evidence>
<dbReference type="InterPro" id="IPR020843">
    <property type="entry name" value="ER"/>
</dbReference>
<name>A0A3L7E2G0_9GAMM</name>
<dbReference type="GO" id="GO:0016616">
    <property type="term" value="F:oxidoreductase activity, acting on the CH-OH group of donors, NAD or NADP as acceptor"/>
    <property type="evidence" value="ECO:0007669"/>
    <property type="project" value="UniProtKB-ARBA"/>
</dbReference>
<accession>A0A3L7E2G0</accession>
<dbReference type="AlphaFoldDB" id="A0A3L7E2G0"/>
<evidence type="ECO:0000256" key="2">
    <source>
        <dbReference type="ARBA" id="ARBA00022833"/>
    </source>
</evidence>
<comment type="caution">
    <text evidence="7">The sequence shown here is derived from an EMBL/GenBank/DDBJ whole genome shotgun (WGS) entry which is preliminary data.</text>
</comment>
<keyword evidence="1 4" id="KW-0479">Metal-binding</keyword>
<dbReference type="SMART" id="SM00829">
    <property type="entry name" value="PKS_ER"/>
    <property type="match status" value="1"/>
</dbReference>
<protein>
    <recommendedName>
        <fullName evidence="6">Enoyl reductase (ER) domain-containing protein</fullName>
    </recommendedName>
</protein>
<evidence type="ECO:0000313" key="7">
    <source>
        <dbReference type="EMBL" id="RLQ22382.1"/>
    </source>
</evidence>
<dbReference type="GO" id="GO:0008270">
    <property type="term" value="F:zinc ion binding"/>
    <property type="evidence" value="ECO:0007669"/>
    <property type="project" value="InterPro"/>
</dbReference>
<dbReference type="InterPro" id="IPR013149">
    <property type="entry name" value="ADH-like_C"/>
</dbReference>
<dbReference type="SUPFAM" id="SSF50129">
    <property type="entry name" value="GroES-like"/>
    <property type="match status" value="1"/>
</dbReference>
<dbReference type="Proteomes" id="UP000265509">
    <property type="component" value="Unassembled WGS sequence"/>
</dbReference>
<dbReference type="Pfam" id="PF08240">
    <property type="entry name" value="ADH_N"/>
    <property type="match status" value="1"/>
</dbReference>
<comment type="cofactor">
    <cofactor evidence="4">
        <name>Zn(2+)</name>
        <dbReference type="ChEBI" id="CHEBI:29105"/>
    </cofactor>
</comment>
<dbReference type="SUPFAM" id="SSF51735">
    <property type="entry name" value="NAD(P)-binding Rossmann-fold domains"/>
    <property type="match status" value="1"/>
</dbReference>
<dbReference type="InterPro" id="IPR050129">
    <property type="entry name" value="Zn_alcohol_dh"/>
</dbReference>
<evidence type="ECO:0000256" key="5">
    <source>
        <dbReference type="SAM" id="MobiDB-lite"/>
    </source>
</evidence>
<dbReference type="PROSITE" id="PS00059">
    <property type="entry name" value="ADH_ZINC"/>
    <property type="match status" value="1"/>
</dbReference>
<dbReference type="Gene3D" id="3.90.180.10">
    <property type="entry name" value="Medium-chain alcohol dehydrogenases, catalytic domain"/>
    <property type="match status" value="2"/>
</dbReference>
<dbReference type="InterPro" id="IPR011032">
    <property type="entry name" value="GroES-like_sf"/>
</dbReference>
<keyword evidence="3" id="KW-0560">Oxidoreductase</keyword>
<sequence>MRHGARYSSSRCRRLRSANRSAQAHWNRTREHTMANASQDKPGQTMRAAVLHDLRDLRVQDVPIPAVGDDGVLVRVKAVGVCGTDLHTYKLGMFKEMTLPQEDGVLFGHEFAGEVVAIGADAGVADIAAGDRVVGFAIGAYAEYCNVTPITTPHPLVLNLPDAVSYEEAATLEPLVVSLTAVQRADPQPGERILLIGAGMIGLGCLQVIRALHPDCEVIVSDVAENRLQMAREFGAARTVNAQEEDLVAAMKALAGETPVLYSPVSSGNIDVVIECAGLPQTLNQALEVVKPASGRLIAVALYETTPQVDFNQVVAKNISIFGTLGYTEEEVRQSLQLISDGKVDRKPLITHRYDLAQAGEAFEAQINTRTTLKAVIKP</sequence>